<accession>A0A9D3V1L3</accession>
<proteinExistence type="predicted"/>
<protein>
    <submittedName>
        <fullName evidence="2">Uncharacterized protein</fullName>
    </submittedName>
</protein>
<reference evidence="2 3" key="1">
    <citation type="journal article" date="2021" name="Plant Biotechnol. J.">
        <title>Multi-omics assisted identification of the key and species-specific regulatory components of drought-tolerant mechanisms in Gossypium stocksii.</title>
        <authorList>
            <person name="Yu D."/>
            <person name="Ke L."/>
            <person name="Zhang D."/>
            <person name="Wu Y."/>
            <person name="Sun Y."/>
            <person name="Mei J."/>
            <person name="Sun J."/>
            <person name="Sun Y."/>
        </authorList>
    </citation>
    <scope>NUCLEOTIDE SEQUENCE [LARGE SCALE GENOMIC DNA]</scope>
    <source>
        <strain evidence="3">cv. E1</strain>
        <tissue evidence="2">Leaf</tissue>
    </source>
</reference>
<dbReference type="InterPro" id="IPR021109">
    <property type="entry name" value="Peptidase_aspartic_dom_sf"/>
</dbReference>
<gene>
    <name evidence="2" type="ORF">J1N35_030999</name>
</gene>
<feature type="region of interest" description="Disordered" evidence="1">
    <location>
        <begin position="28"/>
        <end position="95"/>
    </location>
</feature>
<dbReference type="OrthoDB" id="1939491at2759"/>
<evidence type="ECO:0000313" key="3">
    <source>
        <dbReference type="Proteomes" id="UP000828251"/>
    </source>
</evidence>
<feature type="region of interest" description="Disordered" evidence="1">
    <location>
        <begin position="339"/>
        <end position="381"/>
    </location>
</feature>
<dbReference type="CDD" id="cd00303">
    <property type="entry name" value="retropepsin_like"/>
    <property type="match status" value="1"/>
</dbReference>
<dbReference type="EMBL" id="JAIQCV010000009">
    <property type="protein sequence ID" value="KAH1066012.1"/>
    <property type="molecule type" value="Genomic_DNA"/>
</dbReference>
<name>A0A9D3V1L3_9ROSI</name>
<keyword evidence="3" id="KW-1185">Reference proteome</keyword>
<organism evidence="2 3">
    <name type="scientific">Gossypium stocksii</name>
    <dbReference type="NCBI Taxonomy" id="47602"/>
    <lineage>
        <taxon>Eukaryota</taxon>
        <taxon>Viridiplantae</taxon>
        <taxon>Streptophyta</taxon>
        <taxon>Embryophyta</taxon>
        <taxon>Tracheophyta</taxon>
        <taxon>Spermatophyta</taxon>
        <taxon>Magnoliopsida</taxon>
        <taxon>eudicotyledons</taxon>
        <taxon>Gunneridae</taxon>
        <taxon>Pentapetalae</taxon>
        <taxon>rosids</taxon>
        <taxon>malvids</taxon>
        <taxon>Malvales</taxon>
        <taxon>Malvaceae</taxon>
        <taxon>Malvoideae</taxon>
        <taxon>Gossypium</taxon>
    </lineage>
</organism>
<evidence type="ECO:0000256" key="1">
    <source>
        <dbReference type="SAM" id="MobiDB-lite"/>
    </source>
</evidence>
<dbReference type="Gene3D" id="2.40.70.10">
    <property type="entry name" value="Acid Proteases"/>
    <property type="match status" value="1"/>
</dbReference>
<dbReference type="AlphaFoldDB" id="A0A9D3V1L3"/>
<dbReference type="Proteomes" id="UP000828251">
    <property type="component" value="Unassembled WGS sequence"/>
</dbReference>
<feature type="compositionally biased region" description="Basic and acidic residues" evidence="1">
    <location>
        <begin position="84"/>
        <end position="95"/>
    </location>
</feature>
<evidence type="ECO:0000313" key="2">
    <source>
        <dbReference type="EMBL" id="KAH1066012.1"/>
    </source>
</evidence>
<feature type="compositionally biased region" description="Basic and acidic residues" evidence="1">
    <location>
        <begin position="339"/>
        <end position="353"/>
    </location>
</feature>
<sequence>MEEQLREFVLDSLGANMEKMNELVNFTTEKLAERDETLEDMGSGERNHEEDEEGHNDDGNSTDRQVAMENHKMRSGDPTTQRTRKCEPKEEAKPIEKKPLKVNSMVFILKKRNGGEGLIFVDINIACQKRSALVDTRASDLFISKKVTEKPGLSIKKSNRKIKTVNFEEALIVGVVRNVELQIGEWKDNGDFETVLYPWADQIHIVTGPLSNIIMAVHQDMKVGTKVLLSIQLVEDASYGRNINSIKRNATKSLSKKLVEHETDMRPVESTVKPSLLGNVVEACLKFLSKEAGRLLAVRSQDVRIQGIPMGISQNWGKLERRLLANEMYQQVQLFKLRGEESQGKDSKGKDNPITRQVRKRPSTKPMTIAQDVPHGGRTIRWGSFSPRELTRFQELLEKPVRLKLDWPDNEDMAT</sequence>
<comment type="caution">
    <text evidence="2">The sequence shown here is derived from an EMBL/GenBank/DDBJ whole genome shotgun (WGS) entry which is preliminary data.</text>
</comment>